<evidence type="ECO:0000313" key="3">
    <source>
        <dbReference type="EMBL" id="MDP8568954.1"/>
    </source>
</evidence>
<evidence type="ECO:0000256" key="2">
    <source>
        <dbReference type="RuleBase" id="RU362080"/>
    </source>
</evidence>
<organism evidence="3 4">
    <name type="scientific">Methylophilus aquaticus</name>
    <dbReference type="NCBI Taxonomy" id="1971610"/>
    <lineage>
        <taxon>Bacteria</taxon>
        <taxon>Pseudomonadati</taxon>
        <taxon>Pseudomonadota</taxon>
        <taxon>Betaproteobacteria</taxon>
        <taxon>Nitrosomonadales</taxon>
        <taxon>Methylophilaceae</taxon>
        <taxon>Methylophilus</taxon>
    </lineage>
</organism>
<dbReference type="RefSeq" id="WP_306390753.1">
    <property type="nucleotide sequence ID" value="NZ_JAVCAP010000038.1"/>
</dbReference>
<comment type="caution">
    <text evidence="3">The sequence shown here is derived from an EMBL/GenBank/DDBJ whole genome shotgun (WGS) entry which is preliminary data.</text>
</comment>
<accession>A0ABT9JWK1</accession>
<keyword evidence="4" id="KW-1185">Reference proteome</keyword>
<dbReference type="Proteomes" id="UP001225906">
    <property type="component" value="Unassembled WGS sequence"/>
</dbReference>
<evidence type="ECO:0000313" key="4">
    <source>
        <dbReference type="Proteomes" id="UP001225906"/>
    </source>
</evidence>
<sequence length="80" mass="8738">MQIINIHEAKTQLSKLVDQAVNGESFIIAKAGKPLVKVTRLEAQEASAPKRIGFMKDQIQVPEDFDVMGAAEIANLFGVE</sequence>
<dbReference type="EMBL" id="JAVCAP010000038">
    <property type="protein sequence ID" value="MDP8568954.1"/>
    <property type="molecule type" value="Genomic_DNA"/>
</dbReference>
<proteinExistence type="inferred from homology"/>
<gene>
    <name evidence="3" type="ORF">Q9291_13980</name>
</gene>
<protein>
    <recommendedName>
        <fullName evidence="2">Antitoxin</fullName>
    </recommendedName>
</protein>
<dbReference type="Gene3D" id="3.40.1620.10">
    <property type="entry name" value="YefM-like domain"/>
    <property type="match status" value="1"/>
</dbReference>
<evidence type="ECO:0000256" key="1">
    <source>
        <dbReference type="ARBA" id="ARBA00009981"/>
    </source>
</evidence>
<dbReference type="NCBIfam" id="TIGR01552">
    <property type="entry name" value="phd_fam"/>
    <property type="match status" value="1"/>
</dbReference>
<comment type="similarity">
    <text evidence="1 2">Belongs to the phD/YefM antitoxin family.</text>
</comment>
<dbReference type="SUPFAM" id="SSF143120">
    <property type="entry name" value="YefM-like"/>
    <property type="match status" value="1"/>
</dbReference>
<dbReference type="InterPro" id="IPR036165">
    <property type="entry name" value="YefM-like_sf"/>
</dbReference>
<name>A0ABT9JWK1_9PROT</name>
<comment type="function">
    <text evidence="2">Antitoxin component of a type II toxin-antitoxin (TA) system.</text>
</comment>
<dbReference type="Pfam" id="PF02604">
    <property type="entry name" value="PhdYeFM_antitox"/>
    <property type="match status" value="1"/>
</dbReference>
<dbReference type="InterPro" id="IPR006442">
    <property type="entry name" value="Antitoxin_Phd/YefM"/>
</dbReference>
<reference evidence="4" key="1">
    <citation type="journal article" date="2019" name="Int. J. Syst. Evol. Microbiol.">
        <title>The Global Catalogue of Microorganisms (GCM) 10K type strain sequencing project: providing services to taxonomists for standard genome sequencing and annotation.</title>
        <authorList>
            <consortium name="The Broad Institute Genomics Platform"/>
            <consortium name="The Broad Institute Genome Sequencing Center for Infectious Disease"/>
            <person name="Wu L."/>
            <person name="Ma J."/>
        </authorList>
    </citation>
    <scope>NUCLEOTIDE SEQUENCE [LARGE SCALE GENOMIC DNA]</scope>
    <source>
        <strain evidence="4">VKM B-3159</strain>
    </source>
</reference>